<feature type="non-terminal residue" evidence="2">
    <location>
        <position position="1"/>
    </location>
</feature>
<accession>A0A6J4RBV8</accession>
<feature type="non-terminal residue" evidence="2">
    <location>
        <position position="86"/>
    </location>
</feature>
<organism evidence="2">
    <name type="scientific">uncultured Solirubrobacteraceae bacterium</name>
    <dbReference type="NCBI Taxonomy" id="1162706"/>
    <lineage>
        <taxon>Bacteria</taxon>
        <taxon>Bacillati</taxon>
        <taxon>Actinomycetota</taxon>
        <taxon>Thermoleophilia</taxon>
        <taxon>Solirubrobacterales</taxon>
        <taxon>Solirubrobacteraceae</taxon>
        <taxon>environmental samples</taxon>
    </lineage>
</organism>
<feature type="region of interest" description="Disordered" evidence="1">
    <location>
        <begin position="1"/>
        <end position="86"/>
    </location>
</feature>
<feature type="compositionally biased region" description="Low complexity" evidence="1">
    <location>
        <begin position="69"/>
        <end position="86"/>
    </location>
</feature>
<dbReference type="AlphaFoldDB" id="A0A6J4RBV8"/>
<evidence type="ECO:0000256" key="1">
    <source>
        <dbReference type="SAM" id="MobiDB-lite"/>
    </source>
</evidence>
<reference evidence="2" key="1">
    <citation type="submission" date="2020-02" db="EMBL/GenBank/DDBJ databases">
        <authorList>
            <person name="Meier V. D."/>
        </authorList>
    </citation>
    <scope>NUCLEOTIDE SEQUENCE</scope>
    <source>
        <strain evidence="2">AVDCRST_MAG30</strain>
    </source>
</reference>
<name>A0A6J4RBV8_9ACTN</name>
<protein>
    <submittedName>
        <fullName evidence="2">Uncharacterized protein</fullName>
    </submittedName>
</protein>
<feature type="compositionally biased region" description="Basic residues" evidence="1">
    <location>
        <begin position="16"/>
        <end position="31"/>
    </location>
</feature>
<feature type="compositionally biased region" description="Basic residues" evidence="1">
    <location>
        <begin position="58"/>
        <end position="68"/>
    </location>
</feature>
<gene>
    <name evidence="2" type="ORF">AVDCRST_MAG30-12</name>
</gene>
<sequence length="86" mass="9016">VAGQHRVARGGSAHPGRVHRAAARSRERRRPPVPGAQHGRSRRAGGLGAAGRAVGLRRAQRGVGRRQRVGAGARPRARGRTAGARL</sequence>
<evidence type="ECO:0000313" key="2">
    <source>
        <dbReference type="EMBL" id="CAA9469759.1"/>
    </source>
</evidence>
<proteinExistence type="predicted"/>
<dbReference type="EMBL" id="CADCVS010000003">
    <property type="protein sequence ID" value="CAA9469759.1"/>
    <property type="molecule type" value="Genomic_DNA"/>
</dbReference>